<evidence type="ECO:0000256" key="7">
    <source>
        <dbReference type="SAM" id="Coils"/>
    </source>
</evidence>
<dbReference type="CDD" id="cd01335">
    <property type="entry name" value="Radical_SAM"/>
    <property type="match status" value="1"/>
</dbReference>
<evidence type="ECO:0000313" key="9">
    <source>
        <dbReference type="EMBL" id="MBS0032096.1"/>
    </source>
</evidence>
<keyword evidence="3" id="KW-0949">S-adenosyl-L-methionine</keyword>
<dbReference type="EMBL" id="JAGTXB010000028">
    <property type="protein sequence ID" value="MBS0032096.1"/>
    <property type="molecule type" value="Genomic_DNA"/>
</dbReference>
<evidence type="ECO:0000256" key="6">
    <source>
        <dbReference type="ARBA" id="ARBA00023014"/>
    </source>
</evidence>
<keyword evidence="10" id="KW-1185">Reference proteome</keyword>
<dbReference type="PANTHER" id="PTHR43787:SF3">
    <property type="entry name" value="ARYLSULFATASE REGULATORY PROTEIN"/>
    <property type="match status" value="1"/>
</dbReference>
<evidence type="ECO:0000256" key="5">
    <source>
        <dbReference type="ARBA" id="ARBA00023004"/>
    </source>
</evidence>
<dbReference type="PANTHER" id="PTHR43787">
    <property type="entry name" value="FEMO COFACTOR BIOSYNTHESIS PROTEIN NIFB-RELATED"/>
    <property type="match status" value="1"/>
</dbReference>
<dbReference type="InterPro" id="IPR013785">
    <property type="entry name" value="Aldolase_TIM"/>
</dbReference>
<dbReference type="InterPro" id="IPR007197">
    <property type="entry name" value="rSAM"/>
</dbReference>
<evidence type="ECO:0000256" key="4">
    <source>
        <dbReference type="ARBA" id="ARBA00022723"/>
    </source>
</evidence>
<reference evidence="9 10" key="1">
    <citation type="submission" date="2021-04" db="EMBL/GenBank/DDBJ databases">
        <title>Chitinophaga sp. nov., isolated from the rhizosphere soil.</title>
        <authorList>
            <person name="He S."/>
        </authorList>
    </citation>
    <scope>NUCLEOTIDE SEQUENCE [LARGE SCALE GENOMIC DNA]</scope>
    <source>
        <strain evidence="9 10">2R12</strain>
    </source>
</reference>
<proteinExistence type="predicted"/>
<name>A0ABS5JA70_9BACT</name>
<dbReference type="SFLD" id="SFLDG01067">
    <property type="entry name" value="SPASM/twitch_domain_containing"/>
    <property type="match status" value="1"/>
</dbReference>
<dbReference type="Gene3D" id="3.20.20.70">
    <property type="entry name" value="Aldolase class I"/>
    <property type="match status" value="1"/>
</dbReference>
<feature type="coiled-coil region" evidence="7">
    <location>
        <begin position="81"/>
        <end position="108"/>
    </location>
</feature>
<keyword evidence="4" id="KW-0479">Metal-binding</keyword>
<dbReference type="SFLD" id="SFLDS00029">
    <property type="entry name" value="Radical_SAM"/>
    <property type="match status" value="1"/>
</dbReference>
<evidence type="ECO:0000313" key="10">
    <source>
        <dbReference type="Proteomes" id="UP000676386"/>
    </source>
</evidence>
<feature type="domain" description="Radical SAM core" evidence="8">
    <location>
        <begin position="102"/>
        <end position="349"/>
    </location>
</feature>
<evidence type="ECO:0000256" key="3">
    <source>
        <dbReference type="ARBA" id="ARBA00022691"/>
    </source>
</evidence>
<dbReference type="InterPro" id="IPR058240">
    <property type="entry name" value="rSAM_sf"/>
</dbReference>
<evidence type="ECO:0000256" key="1">
    <source>
        <dbReference type="ARBA" id="ARBA00001966"/>
    </source>
</evidence>
<dbReference type="PROSITE" id="PS51918">
    <property type="entry name" value="RADICAL_SAM"/>
    <property type="match status" value="1"/>
</dbReference>
<comment type="caution">
    <text evidence="9">The sequence shown here is derived from an EMBL/GenBank/DDBJ whole genome shotgun (WGS) entry which is preliminary data.</text>
</comment>
<accession>A0ABS5JA70</accession>
<keyword evidence="6" id="KW-0411">Iron-sulfur</keyword>
<dbReference type="Proteomes" id="UP000676386">
    <property type="component" value="Unassembled WGS sequence"/>
</dbReference>
<protein>
    <submittedName>
        <fullName evidence="9">4Fe-4S cluster-binding domain-containing protein</fullName>
    </submittedName>
</protein>
<dbReference type="NCBIfam" id="TIGR04085">
    <property type="entry name" value="rSAM_more_4Fe4S"/>
    <property type="match status" value="1"/>
</dbReference>
<evidence type="ECO:0000259" key="8">
    <source>
        <dbReference type="PROSITE" id="PS51918"/>
    </source>
</evidence>
<evidence type="ECO:0000256" key="2">
    <source>
        <dbReference type="ARBA" id="ARBA00022485"/>
    </source>
</evidence>
<comment type="cofactor">
    <cofactor evidence="1">
        <name>[4Fe-4S] cluster</name>
        <dbReference type="ChEBI" id="CHEBI:49883"/>
    </cofactor>
</comment>
<organism evidence="9 10">
    <name type="scientific">Chitinophaga hostae</name>
    <dbReference type="NCBI Taxonomy" id="2831022"/>
    <lineage>
        <taxon>Bacteria</taxon>
        <taxon>Pseudomonadati</taxon>
        <taxon>Bacteroidota</taxon>
        <taxon>Chitinophagia</taxon>
        <taxon>Chitinophagales</taxon>
        <taxon>Chitinophagaceae</taxon>
        <taxon>Chitinophaga</taxon>
    </lineage>
</organism>
<dbReference type="SUPFAM" id="SSF102114">
    <property type="entry name" value="Radical SAM enzymes"/>
    <property type="match status" value="1"/>
</dbReference>
<dbReference type="RefSeq" id="WP_211977255.1">
    <property type="nucleotide sequence ID" value="NZ_CBFHAM010000041.1"/>
</dbReference>
<keyword evidence="2" id="KW-0004">4Fe-4S</keyword>
<keyword evidence="5" id="KW-0408">Iron</keyword>
<gene>
    <name evidence="9" type="ORF">KE626_32485</name>
</gene>
<keyword evidence="7" id="KW-0175">Coiled coil</keyword>
<dbReference type="InterPro" id="IPR023885">
    <property type="entry name" value="4Fe4S-binding_SPASM_dom"/>
</dbReference>
<dbReference type="Pfam" id="PF04055">
    <property type="entry name" value="Radical_SAM"/>
    <property type="match status" value="1"/>
</dbReference>
<sequence length="493" mass="56573">MQHVTASMPSQLKISFYTVLIPIKEEEEYLIYNTLNGGLMVIPTAAGDLLQLSQNAGTPVDVTDPGISVMVPDLYEKGFLIDDSIQEREELHRKYKEQRASMKTAKEAAIRLTIGTTMVCNMGCPYCFEFVKPNKSLKNENHIQSIISYLEDMIQQSQVDKWKGLHITWYGGEPLINREAIIKLTPRLKELCAANNMPYGANIITNGIYLTKENWFLLKEHDVNSVQVTIDGAQEVHDSYRPLKGKEGKKNYVQILENLSMMPAGMQANIRINLDKKVAASVPRLFADLEKYGIWPQRYKQVSVEVAWLRTYEEAGEDDTSSRLDAHEYFDALLEFRKLQLSIFNTWAAGNNIKSGRLKWLLPELQEECGTWVSPYGIVLDPEGYIHKCWETIHDEKRSINHISEGYKLPDFTDYLNYDRFEVHESCYNCQYLPVCDQLSCSVQAINKKPPCTHWKTQTIPALKSQYLLMKENPEMIALPFHQEKENTGHSNK</sequence>